<feature type="compositionally biased region" description="Polar residues" evidence="1">
    <location>
        <begin position="731"/>
        <end position="743"/>
    </location>
</feature>
<sequence length="954" mass="103949">MGVGGATSAAGEVRDQCQVMGGHSGLDLEIGDGIVLADCYRVLRVVAAQKPNSISYRLGKQCSQMLPARRRSEPRRMASSRRRYGHQHKPPSIFGPVEPRDACPGPQSGSVSPRRWDGCGRLHGYSDVLGGVFVKLATCRMARHVSQSSPRVGVAGGKANRGFGMHVALRGWRGGEQAPGNSNFELKREVESVPWDSRSTAWAPINSGERSRVVNAIPKASEYAEKVKNFFLTSKMSDVTDSENAALSKSVDVTGDSDSGSSSGTSSSSSTPVTPISRRRDGAGRLEEILQVGTSTRPDGQFIRELSAIPEPPVQATPADAASERSAGQTSTSGREGAESSGSPDPAGESLDGRDRAEGLAMRINNQRVYRRSDQEMAELAGGFPVFSVDFFTSAVTLGYLAALRREFQIPAEVELRVPGENDLPSRPPPGYIALSAEYFRAGLRLPLHPFLRRALTRLNVAPAQLNANAYRILVGCFILWAKNFATELPFRAFQNLYRMKSAPSSAGSYYFQGFKGTFVAKCPDSDKQFKHLWFYAGGRWLHGHLARNELPRSERVPVTFRNGYVWTRAPHVPETTRNMVAQLQNLAEHERDQRVLLSQSSLSEHGWLGFASTSRMPSDRRPEPVTVAQMPEPAVHLRSRSTAAQAEVVSDQPGDTSPGSWGPRVADEDLDLVIRRLSPVRGQRPARGLRIEEPMADRRGTKRPTDEDRRERLTKMANLGKGKGKVGTSAPPSRNVVPSATRQVLVPPVSTIAASAPTPASQTSRPPGFSRDERQPARPEARTSRTREDRPSQLPAPRGARVESRPDHASHSQAQGQSSSAHRALVAKFEERLTVELAESSKRSDPVQAANDGVNKQIEALCIMLSGYAAAKSYANQMADEVKSANTDARHARRAEKEARTAREVAEDARKAAEESAKAVEGRAKEADGRLRFTEELLQKADQAVEEAELSKA</sequence>
<feature type="compositionally biased region" description="Basic residues" evidence="1">
    <location>
        <begin position="77"/>
        <end position="89"/>
    </location>
</feature>
<comment type="caution">
    <text evidence="2">The sequence shown here is derived from an EMBL/GenBank/DDBJ whole genome shotgun (WGS) entry which is preliminary data.</text>
</comment>
<feature type="region of interest" description="Disordered" evidence="1">
    <location>
        <begin position="639"/>
        <end position="666"/>
    </location>
</feature>
<feature type="region of interest" description="Disordered" evidence="1">
    <location>
        <begin position="309"/>
        <end position="359"/>
    </location>
</feature>
<feature type="compositionally biased region" description="Low complexity" evidence="1">
    <location>
        <begin position="812"/>
        <end position="823"/>
    </location>
</feature>
<keyword evidence="3" id="KW-1185">Reference proteome</keyword>
<feature type="region of interest" description="Disordered" evidence="1">
    <location>
        <begin position="65"/>
        <end position="114"/>
    </location>
</feature>
<protein>
    <submittedName>
        <fullName evidence="2">Uncharacterized protein</fullName>
    </submittedName>
</protein>
<evidence type="ECO:0000313" key="3">
    <source>
        <dbReference type="Proteomes" id="UP001187192"/>
    </source>
</evidence>
<reference evidence="2" key="1">
    <citation type="submission" date="2023-07" db="EMBL/GenBank/DDBJ databases">
        <title>draft genome sequence of fig (Ficus carica).</title>
        <authorList>
            <person name="Takahashi T."/>
            <person name="Nishimura K."/>
        </authorList>
    </citation>
    <scope>NUCLEOTIDE SEQUENCE</scope>
</reference>
<dbReference type="AlphaFoldDB" id="A0AA88JD79"/>
<evidence type="ECO:0000256" key="1">
    <source>
        <dbReference type="SAM" id="MobiDB-lite"/>
    </source>
</evidence>
<feature type="region of interest" description="Disordered" evidence="1">
    <location>
        <begin position="891"/>
        <end position="927"/>
    </location>
</feature>
<name>A0AA88JD79_FICCA</name>
<feature type="compositionally biased region" description="Basic and acidic residues" evidence="1">
    <location>
        <begin position="690"/>
        <end position="715"/>
    </location>
</feature>
<gene>
    <name evidence="2" type="ORF">TIFTF001_052862</name>
</gene>
<organism evidence="2 3">
    <name type="scientific">Ficus carica</name>
    <name type="common">Common fig</name>
    <dbReference type="NCBI Taxonomy" id="3494"/>
    <lineage>
        <taxon>Eukaryota</taxon>
        <taxon>Viridiplantae</taxon>
        <taxon>Streptophyta</taxon>
        <taxon>Embryophyta</taxon>
        <taxon>Tracheophyta</taxon>
        <taxon>Spermatophyta</taxon>
        <taxon>Magnoliopsida</taxon>
        <taxon>eudicotyledons</taxon>
        <taxon>Gunneridae</taxon>
        <taxon>Pentapetalae</taxon>
        <taxon>rosids</taxon>
        <taxon>fabids</taxon>
        <taxon>Rosales</taxon>
        <taxon>Moraceae</taxon>
        <taxon>Ficeae</taxon>
        <taxon>Ficus</taxon>
    </lineage>
</organism>
<feature type="compositionally biased region" description="Basic and acidic residues" evidence="1">
    <location>
        <begin position="896"/>
        <end position="927"/>
    </location>
</feature>
<feature type="compositionally biased region" description="Basic and acidic residues" evidence="1">
    <location>
        <begin position="801"/>
        <end position="811"/>
    </location>
</feature>
<feature type="compositionally biased region" description="Low complexity" evidence="1">
    <location>
        <begin position="748"/>
        <end position="768"/>
    </location>
</feature>
<evidence type="ECO:0000313" key="2">
    <source>
        <dbReference type="EMBL" id="GMN72453.1"/>
    </source>
</evidence>
<feature type="region of interest" description="Disordered" evidence="1">
    <location>
        <begin position="250"/>
        <end position="285"/>
    </location>
</feature>
<dbReference type="EMBL" id="BTGU01011656">
    <property type="protein sequence ID" value="GMN72453.1"/>
    <property type="molecule type" value="Genomic_DNA"/>
</dbReference>
<feature type="non-terminal residue" evidence="2">
    <location>
        <position position="954"/>
    </location>
</feature>
<feature type="compositionally biased region" description="Basic and acidic residues" evidence="1">
    <location>
        <begin position="771"/>
        <end position="792"/>
    </location>
</feature>
<accession>A0AA88JD79</accession>
<feature type="compositionally biased region" description="Low complexity" evidence="1">
    <location>
        <begin position="250"/>
        <end position="271"/>
    </location>
</feature>
<proteinExistence type="predicted"/>
<feature type="region of interest" description="Disordered" evidence="1">
    <location>
        <begin position="683"/>
        <end position="824"/>
    </location>
</feature>
<dbReference type="Proteomes" id="UP001187192">
    <property type="component" value="Unassembled WGS sequence"/>
</dbReference>